<dbReference type="Proteomes" id="UP000292702">
    <property type="component" value="Unassembled WGS sequence"/>
</dbReference>
<comment type="caution">
    <text evidence="2">The sequence shown here is derived from an EMBL/GenBank/DDBJ whole genome shotgun (WGS) entry which is preliminary data.</text>
</comment>
<dbReference type="AlphaFoldDB" id="A0A4R0RSW9"/>
<protein>
    <submittedName>
        <fullName evidence="2">Uncharacterized protein</fullName>
    </submittedName>
</protein>
<accession>A0A4R0RSW9</accession>
<evidence type="ECO:0000313" key="2">
    <source>
        <dbReference type="EMBL" id="TCD70986.1"/>
    </source>
</evidence>
<feature type="region of interest" description="Disordered" evidence="1">
    <location>
        <begin position="277"/>
        <end position="325"/>
    </location>
</feature>
<evidence type="ECO:0000313" key="3">
    <source>
        <dbReference type="Proteomes" id="UP000292702"/>
    </source>
</evidence>
<evidence type="ECO:0000256" key="1">
    <source>
        <dbReference type="SAM" id="MobiDB-lite"/>
    </source>
</evidence>
<proteinExistence type="predicted"/>
<gene>
    <name evidence="2" type="ORF">EIP91_000484</name>
</gene>
<dbReference type="EMBL" id="RWJN01000011">
    <property type="protein sequence ID" value="TCD70986.1"/>
    <property type="molecule type" value="Genomic_DNA"/>
</dbReference>
<sequence length="756" mass="85749">MPGASPRWPFGQSASSRESPCSRFHGCGRPVLPLIGTSLYDPATPAYNDALESLRTLHFTIFADRWLSKAIGRNTGPCVLARPRTSHIDIFRAPGIKELRRMDLTRATVFLRGLKRLYFRGLYMTAPLPCVSQRSYSRFVISHASVELTRFHLHPTSFPISFARVNDFNGWEFASHDRILSAPCLPALNIIRLIYGSNLPEAKYAHKSKQMFPKTCRRGRLFIEKGPLPNEIWRTGREPSEVVSSSGRLQTLSLAAQAERDNVVAMLSSLLSRRPSVYSTPNRTETFKRHMGSDTDSEVETLSISNDAEYDADESEGDSEDDDAEFDYSEYQRERLSLYRVALLLRAFIKDTATVKACTLTCHSWHQALRAYIFRSLAIRNEDDIDKFQLLLMKEPNIKYLVYSIRFFDDQDCDDYFKAMVRIFDATPMSLPYLVSICFSITYGECRRPSLVALLLQMSRWTQIRALSFLDCSLPYAVTRAIICSPPSLDSVQIFGMDYTPQKVTVPKFLLSSAPRSLTALDLVHDLFKYEDMPHSLENIRIPEFSRTLRSLTTLRIQFAEPISFMWQADLESVIRAQTFSPLQILELSFQEGAPFAAILQTFNLRKFTQLRDLRIAGLPISTLTKFVAHNLNSRHLLRLGLIIPVEPEMAIFTKSCRELDQALASDEILYQLEDVHVQVSCAVSTMKALDQLAELVQFIMQGLALKDILRVSVVTHCVSHHRNPEPTFADGSACRMIQVGLVVSCIAQNEVLFPS</sequence>
<name>A0A4R0RSW9_9APHY</name>
<organism evidence="2 3">
    <name type="scientific">Steccherinum ochraceum</name>
    <dbReference type="NCBI Taxonomy" id="92696"/>
    <lineage>
        <taxon>Eukaryota</taxon>
        <taxon>Fungi</taxon>
        <taxon>Dikarya</taxon>
        <taxon>Basidiomycota</taxon>
        <taxon>Agaricomycotina</taxon>
        <taxon>Agaricomycetes</taxon>
        <taxon>Polyporales</taxon>
        <taxon>Steccherinaceae</taxon>
        <taxon>Steccherinum</taxon>
    </lineage>
</organism>
<reference evidence="2 3" key="1">
    <citation type="submission" date="2018-11" db="EMBL/GenBank/DDBJ databases">
        <title>Genome assembly of Steccherinum ochraceum LE-BIN_3174, the white-rot fungus of the Steccherinaceae family (The Residual Polyporoid clade, Polyporales, Basidiomycota).</title>
        <authorList>
            <person name="Fedorova T.V."/>
            <person name="Glazunova O.A."/>
            <person name="Landesman E.O."/>
            <person name="Moiseenko K.V."/>
            <person name="Psurtseva N.V."/>
            <person name="Savinova O.S."/>
            <person name="Shakhova N.V."/>
            <person name="Tyazhelova T.V."/>
            <person name="Vasina D.V."/>
        </authorList>
    </citation>
    <scope>NUCLEOTIDE SEQUENCE [LARGE SCALE GENOMIC DNA]</scope>
    <source>
        <strain evidence="2 3">LE-BIN_3174</strain>
    </source>
</reference>
<dbReference type="SUPFAM" id="SSF52047">
    <property type="entry name" value="RNI-like"/>
    <property type="match status" value="1"/>
</dbReference>
<keyword evidence="3" id="KW-1185">Reference proteome</keyword>
<feature type="region of interest" description="Disordered" evidence="1">
    <location>
        <begin position="1"/>
        <end position="21"/>
    </location>
</feature>
<feature type="compositionally biased region" description="Acidic residues" evidence="1">
    <location>
        <begin position="308"/>
        <end position="325"/>
    </location>
</feature>